<dbReference type="Gene3D" id="2.40.128.600">
    <property type="match status" value="1"/>
</dbReference>
<evidence type="ECO:0008006" key="5">
    <source>
        <dbReference type="Google" id="ProtNLM"/>
    </source>
</evidence>
<dbReference type="InterPro" id="IPR050491">
    <property type="entry name" value="AmpC-like"/>
</dbReference>
<dbReference type="InterPro" id="IPR012338">
    <property type="entry name" value="Beta-lactam/transpept-like"/>
</dbReference>
<accession>A0A124DX73</accession>
<evidence type="ECO:0000259" key="1">
    <source>
        <dbReference type="Pfam" id="PF00144"/>
    </source>
</evidence>
<gene>
    <name evidence="3" type="ORF">PAHA3_0243</name>
</gene>
<reference evidence="4" key="2">
    <citation type="submission" date="2016-01" db="EMBL/GenBank/DDBJ databases">
        <title>Draft Genome Sequence of Paenibacillus amylolyticus Heshi-A3 that Was Isolated from Fermented Rice Bran with Aging Salted Mackerel, Which Was Named Heshiko as Traditional Fermented Seafood in Japan.</title>
        <authorList>
            <person name="Akuzawa S."/>
            <person name="Nakagawa J."/>
            <person name="Kanekatsu T."/>
            <person name="Kubota E."/>
            <person name="Ohtake R."/>
            <person name="Suzuki T."/>
            <person name="Kanesaki Y."/>
        </authorList>
    </citation>
    <scope>NUCLEOTIDE SEQUENCE [LARGE SCALE GENOMIC DNA]</scope>
    <source>
        <strain evidence="4">Heshi-A3</strain>
    </source>
</reference>
<sequence>MTTTQLRASLEGLDEFIDEQLQLWKGVGTAVAVIHKDEVIWQKGYGYRDLESKLEVTPNTLFAIGSSTKAFTAATAALLVDQGILDWDAPVKTYMKDFRMFDPVATERLTIRDMLCHRSGLPRHELVWYNSPRTREELVRTLQYLEPNQDFRNKWQYQNMMYMTAGYLVGQLKENSWEEVVQKSLFDPLGMNSSLFSVDEMQLQTDYACPYMEQDGQHTRIPFRAIDAVGPAGSINSNLVDMIAWLQFQLHSGEWNGQSLISKEQMKVMHSPQMACDSAFNSKELPVSTYGLGWMIEPYRGHAMIHHGGGIDGFTSQVAFLPEEQIGIVVMSNTNGSVIPYTVAFHIMDRLLGLEPVNWSSRMSKLMGKEPAETETNPENTSELSIHPETAVEQNIEEPQVAPFDRPLTAYAGIYTHPGYGEMSIQETTDGLQATFNAIEMPMEYTGKDTFSVEFVLFGLKVIYTFTLNELSGVAQSISIPLLLEPGTKPIEFTRVS</sequence>
<dbReference type="PANTHER" id="PTHR46825">
    <property type="entry name" value="D-ALANYL-D-ALANINE-CARBOXYPEPTIDASE/ENDOPEPTIDASE AMPH"/>
    <property type="match status" value="1"/>
</dbReference>
<evidence type="ECO:0000313" key="3">
    <source>
        <dbReference type="EMBL" id="GAS80179.1"/>
    </source>
</evidence>
<dbReference type="RefSeq" id="WP_062833103.1">
    <property type="nucleotide sequence ID" value="NZ_BCNV01000001.1"/>
</dbReference>
<proteinExistence type="predicted"/>
<evidence type="ECO:0000259" key="2">
    <source>
        <dbReference type="Pfam" id="PF11954"/>
    </source>
</evidence>
<comment type="caution">
    <text evidence="3">The sequence shown here is derived from an EMBL/GenBank/DDBJ whole genome shotgun (WGS) entry which is preliminary data.</text>
</comment>
<organism evidence="3 4">
    <name type="scientific">Paenibacillus amylolyticus</name>
    <dbReference type="NCBI Taxonomy" id="1451"/>
    <lineage>
        <taxon>Bacteria</taxon>
        <taxon>Bacillati</taxon>
        <taxon>Bacillota</taxon>
        <taxon>Bacilli</taxon>
        <taxon>Bacillales</taxon>
        <taxon>Paenibacillaceae</taxon>
        <taxon>Paenibacillus</taxon>
    </lineage>
</organism>
<dbReference type="AlphaFoldDB" id="A0A124DX73"/>
<feature type="domain" description="Peptidase S12 Pab87-related C-terminal" evidence="2">
    <location>
        <begin position="401"/>
        <end position="495"/>
    </location>
</feature>
<dbReference type="Gene3D" id="3.40.710.10">
    <property type="entry name" value="DD-peptidase/beta-lactamase superfamily"/>
    <property type="match status" value="1"/>
</dbReference>
<dbReference type="Proteomes" id="UP000069697">
    <property type="component" value="Unassembled WGS sequence"/>
</dbReference>
<protein>
    <recommendedName>
        <fullName evidence="5">Serine hydrolase</fullName>
    </recommendedName>
</protein>
<name>A0A124DX73_PAEAM</name>
<dbReference type="PANTHER" id="PTHR46825:SF15">
    <property type="entry name" value="BETA-LACTAMASE-RELATED DOMAIN-CONTAINING PROTEIN"/>
    <property type="match status" value="1"/>
</dbReference>
<dbReference type="InterPro" id="IPR021860">
    <property type="entry name" value="Peptidase_S12_Pab87-rel_C"/>
</dbReference>
<dbReference type="Pfam" id="PF11954">
    <property type="entry name" value="DUF3471"/>
    <property type="match status" value="1"/>
</dbReference>
<dbReference type="EMBL" id="BCNV01000001">
    <property type="protein sequence ID" value="GAS80179.1"/>
    <property type="molecule type" value="Genomic_DNA"/>
</dbReference>
<dbReference type="Pfam" id="PF00144">
    <property type="entry name" value="Beta-lactamase"/>
    <property type="match status" value="1"/>
</dbReference>
<dbReference type="InterPro" id="IPR001466">
    <property type="entry name" value="Beta-lactam-related"/>
</dbReference>
<evidence type="ECO:0000313" key="4">
    <source>
        <dbReference type="Proteomes" id="UP000069697"/>
    </source>
</evidence>
<feature type="domain" description="Beta-lactamase-related" evidence="1">
    <location>
        <begin position="25"/>
        <end position="337"/>
    </location>
</feature>
<dbReference type="SUPFAM" id="SSF56601">
    <property type="entry name" value="beta-lactamase/transpeptidase-like"/>
    <property type="match status" value="1"/>
</dbReference>
<reference evidence="3 4" key="1">
    <citation type="journal article" date="2016" name="Genome Announc.">
        <title>Draft Genome Sequence of Paenibacillus amylolyticus Heshi-A3, Isolated from Fermented Rice Bran in a Japanese Fermented Seafood Dish.</title>
        <authorList>
            <person name="Akuzawa S."/>
            <person name="Nagaoka J."/>
            <person name="Kanekatsu M."/>
            <person name="Kubota E."/>
            <person name="Ohtake R."/>
            <person name="Suzuki T."/>
            <person name="Kanesaki Y."/>
        </authorList>
    </citation>
    <scope>NUCLEOTIDE SEQUENCE [LARGE SCALE GENOMIC DNA]</scope>
    <source>
        <strain evidence="3 4">Heshi-A3</strain>
    </source>
</reference>